<sequence length="286" mass="30795">MVMVIELASWVEVSYVLGFCPKESLCVGSSTKTNPPGLNMKLRRWGVYFLSWNQYAKAGGKVFMLTLKLMPVCVGGKCLAEIQNQDGRDGDWEREVNTGCVKGVDRELSGGVEACELIGVSLGGHCGGSKKGEISGQMLLGEGGLKIDGEVSKVKGKASGARKGSGGGESMFGDEVSFRDGILNDNGVNSGSLGEGGVREARDTDHGERAGGTDKSSETPLVNENGSRGVCGEAREIKGRDTSLRESSERDDSRQREIGMIEEQWERHGVQWPQLYPTNTETWPVR</sequence>
<organism evidence="2 3">
    <name type="scientific">Lactarius akahatsu</name>
    <dbReference type="NCBI Taxonomy" id="416441"/>
    <lineage>
        <taxon>Eukaryota</taxon>
        <taxon>Fungi</taxon>
        <taxon>Dikarya</taxon>
        <taxon>Basidiomycota</taxon>
        <taxon>Agaricomycotina</taxon>
        <taxon>Agaricomycetes</taxon>
        <taxon>Russulales</taxon>
        <taxon>Russulaceae</taxon>
        <taxon>Lactarius</taxon>
    </lineage>
</organism>
<dbReference type="EMBL" id="JAKELL010000124">
    <property type="protein sequence ID" value="KAH8981057.1"/>
    <property type="molecule type" value="Genomic_DNA"/>
</dbReference>
<comment type="caution">
    <text evidence="2">The sequence shown here is derived from an EMBL/GenBank/DDBJ whole genome shotgun (WGS) entry which is preliminary data.</text>
</comment>
<name>A0AAD4L5G8_9AGAM</name>
<accession>A0AAD4L5G8</accession>
<evidence type="ECO:0000313" key="2">
    <source>
        <dbReference type="EMBL" id="KAH8981057.1"/>
    </source>
</evidence>
<keyword evidence="3" id="KW-1185">Reference proteome</keyword>
<feature type="compositionally biased region" description="Basic and acidic residues" evidence="1">
    <location>
        <begin position="197"/>
        <end position="217"/>
    </location>
</feature>
<evidence type="ECO:0000256" key="1">
    <source>
        <dbReference type="SAM" id="MobiDB-lite"/>
    </source>
</evidence>
<proteinExistence type="predicted"/>
<reference evidence="2" key="1">
    <citation type="submission" date="2022-01" db="EMBL/GenBank/DDBJ databases">
        <title>Comparative genomics reveals a dynamic genome evolution in the ectomycorrhizal milk-cap (Lactarius) mushrooms.</title>
        <authorList>
            <consortium name="DOE Joint Genome Institute"/>
            <person name="Lebreton A."/>
            <person name="Tang N."/>
            <person name="Kuo A."/>
            <person name="LaButti K."/>
            <person name="Drula E."/>
            <person name="Barry K."/>
            <person name="Clum A."/>
            <person name="Lipzen A."/>
            <person name="Mousain D."/>
            <person name="Ng V."/>
            <person name="Wang R."/>
            <person name="Wang X."/>
            <person name="Dai Y."/>
            <person name="Henrissat B."/>
            <person name="Grigoriev I.V."/>
            <person name="Guerin-Laguette A."/>
            <person name="Yu F."/>
            <person name="Martin F.M."/>
        </authorList>
    </citation>
    <scope>NUCLEOTIDE SEQUENCE</scope>
    <source>
        <strain evidence="2">QP</strain>
    </source>
</reference>
<evidence type="ECO:0000313" key="3">
    <source>
        <dbReference type="Proteomes" id="UP001201163"/>
    </source>
</evidence>
<feature type="compositionally biased region" description="Basic and acidic residues" evidence="1">
    <location>
        <begin position="233"/>
        <end position="257"/>
    </location>
</feature>
<gene>
    <name evidence="2" type="ORF">EDB92DRAFT_1820367</name>
</gene>
<feature type="region of interest" description="Disordered" evidence="1">
    <location>
        <begin position="183"/>
        <end position="257"/>
    </location>
</feature>
<dbReference type="Proteomes" id="UP001201163">
    <property type="component" value="Unassembled WGS sequence"/>
</dbReference>
<dbReference type="AlphaFoldDB" id="A0AAD4L5G8"/>
<protein>
    <submittedName>
        <fullName evidence="2">Uncharacterized protein</fullName>
    </submittedName>
</protein>